<keyword evidence="3 5" id="KW-0067">ATP-binding</keyword>
<dbReference type="InterPro" id="IPR003439">
    <property type="entry name" value="ABC_transporter-like_ATP-bd"/>
</dbReference>
<keyword evidence="1" id="KW-0813">Transport</keyword>
<dbReference type="CDD" id="cd03230">
    <property type="entry name" value="ABC_DR_subfamily_A"/>
    <property type="match status" value="1"/>
</dbReference>
<dbReference type="EMBL" id="JADEYP010000006">
    <property type="protein sequence ID" value="MCA5004506.1"/>
    <property type="molecule type" value="Genomic_DNA"/>
</dbReference>
<dbReference type="InterPro" id="IPR003593">
    <property type="entry name" value="AAA+_ATPase"/>
</dbReference>
<dbReference type="PANTHER" id="PTHR42939:SF1">
    <property type="entry name" value="ABC TRANSPORTER ATP-BINDING PROTEIN ALBC-RELATED"/>
    <property type="match status" value="1"/>
</dbReference>
<dbReference type="PROSITE" id="PS50893">
    <property type="entry name" value="ABC_TRANSPORTER_2"/>
    <property type="match status" value="1"/>
</dbReference>
<dbReference type="SMART" id="SM00382">
    <property type="entry name" value="AAA"/>
    <property type="match status" value="1"/>
</dbReference>
<sequence>MIHIKNLNYYYKKNKPILQNVSSNLETGKIYGLLGLNGEGKTTFLKLIAGILFPREGNIALEQLKSTSRTKEFHAQIYFLPDQPLSYSLNIDKYVSIYSSFYENFSLDFFYQSLQDLHIDRNNSINSMSLGQQKKLFLAFALAANTKYLLLDEPTNGLDIPSKAIVRKLLAKSIDENKIILISTHLVKDVENLLDHLLILKDCELVFDMSTIDISNKYKFQYTTESITEALYQETSLANYKTITENVLQEESLIDLEVLFNAVQQNKL</sequence>
<dbReference type="InterPro" id="IPR051782">
    <property type="entry name" value="ABC_Transporter_VariousFunc"/>
</dbReference>
<evidence type="ECO:0000256" key="3">
    <source>
        <dbReference type="ARBA" id="ARBA00022840"/>
    </source>
</evidence>
<dbReference type="PANTHER" id="PTHR42939">
    <property type="entry name" value="ABC TRANSPORTER ATP-BINDING PROTEIN ALBC-RELATED"/>
    <property type="match status" value="1"/>
</dbReference>
<dbReference type="RefSeq" id="WP_225551890.1">
    <property type="nucleotide sequence ID" value="NZ_JADEYP010000006.1"/>
</dbReference>
<accession>A0ABS7Z2V4</accession>
<dbReference type="Proteomes" id="UP001165302">
    <property type="component" value="Unassembled WGS sequence"/>
</dbReference>
<keyword evidence="6" id="KW-1185">Reference proteome</keyword>
<organism evidence="5 6">
    <name type="scientific">Sphingobacterium bovistauri</name>
    <dbReference type="NCBI Taxonomy" id="2781959"/>
    <lineage>
        <taxon>Bacteria</taxon>
        <taxon>Pseudomonadati</taxon>
        <taxon>Bacteroidota</taxon>
        <taxon>Sphingobacteriia</taxon>
        <taxon>Sphingobacteriales</taxon>
        <taxon>Sphingobacteriaceae</taxon>
        <taxon>Sphingobacterium</taxon>
    </lineage>
</organism>
<evidence type="ECO:0000313" key="5">
    <source>
        <dbReference type="EMBL" id="MCA5004506.1"/>
    </source>
</evidence>
<evidence type="ECO:0000256" key="1">
    <source>
        <dbReference type="ARBA" id="ARBA00022448"/>
    </source>
</evidence>
<dbReference type="GO" id="GO:0005524">
    <property type="term" value="F:ATP binding"/>
    <property type="evidence" value="ECO:0007669"/>
    <property type="project" value="UniProtKB-KW"/>
</dbReference>
<reference evidence="5" key="1">
    <citation type="submission" date="2020-10" db="EMBL/GenBank/DDBJ databases">
        <authorList>
            <person name="Lu T."/>
            <person name="Wang Q."/>
            <person name="Han X."/>
        </authorList>
    </citation>
    <scope>NUCLEOTIDE SEQUENCE</scope>
    <source>
        <strain evidence="5">WQ 366</strain>
    </source>
</reference>
<dbReference type="Pfam" id="PF00005">
    <property type="entry name" value="ABC_tran"/>
    <property type="match status" value="1"/>
</dbReference>
<evidence type="ECO:0000259" key="4">
    <source>
        <dbReference type="PROSITE" id="PS50893"/>
    </source>
</evidence>
<evidence type="ECO:0000313" key="6">
    <source>
        <dbReference type="Proteomes" id="UP001165302"/>
    </source>
</evidence>
<comment type="caution">
    <text evidence="5">The sequence shown here is derived from an EMBL/GenBank/DDBJ whole genome shotgun (WGS) entry which is preliminary data.</text>
</comment>
<protein>
    <submittedName>
        <fullName evidence="5">ABC transporter ATP-binding protein</fullName>
    </submittedName>
</protein>
<feature type="domain" description="ABC transporter" evidence="4">
    <location>
        <begin position="2"/>
        <end position="227"/>
    </location>
</feature>
<gene>
    <name evidence="5" type="ORF">IPZ78_04980</name>
</gene>
<name>A0ABS7Z2V4_9SPHI</name>
<dbReference type="InterPro" id="IPR027417">
    <property type="entry name" value="P-loop_NTPase"/>
</dbReference>
<dbReference type="Gene3D" id="3.40.50.300">
    <property type="entry name" value="P-loop containing nucleotide triphosphate hydrolases"/>
    <property type="match status" value="1"/>
</dbReference>
<proteinExistence type="predicted"/>
<dbReference type="SUPFAM" id="SSF52540">
    <property type="entry name" value="P-loop containing nucleoside triphosphate hydrolases"/>
    <property type="match status" value="1"/>
</dbReference>
<keyword evidence="2" id="KW-0547">Nucleotide-binding</keyword>
<evidence type="ECO:0000256" key="2">
    <source>
        <dbReference type="ARBA" id="ARBA00022741"/>
    </source>
</evidence>